<proteinExistence type="predicted"/>
<reference evidence="1" key="1">
    <citation type="submission" date="2022-04" db="EMBL/GenBank/DDBJ databases">
        <title>Chromosome-scale genome assembly of Holotrichia oblita Faldermann.</title>
        <authorList>
            <person name="Rongchong L."/>
        </authorList>
    </citation>
    <scope>NUCLEOTIDE SEQUENCE</scope>
    <source>
        <strain evidence="1">81SQS9</strain>
    </source>
</reference>
<accession>A0ACB9TXC1</accession>
<dbReference type="EMBL" id="CM043015">
    <property type="protein sequence ID" value="KAI4471623.1"/>
    <property type="molecule type" value="Genomic_DNA"/>
</dbReference>
<evidence type="ECO:0000313" key="1">
    <source>
        <dbReference type="EMBL" id="KAI4471623.1"/>
    </source>
</evidence>
<comment type="caution">
    <text evidence="1">The sequence shown here is derived from an EMBL/GenBank/DDBJ whole genome shotgun (WGS) entry which is preliminary data.</text>
</comment>
<dbReference type="Proteomes" id="UP001056778">
    <property type="component" value="Chromosome 1"/>
</dbReference>
<keyword evidence="1" id="KW-0675">Receptor</keyword>
<organism evidence="1 2">
    <name type="scientific">Holotrichia oblita</name>
    <name type="common">Chafer beetle</name>
    <dbReference type="NCBI Taxonomy" id="644536"/>
    <lineage>
        <taxon>Eukaryota</taxon>
        <taxon>Metazoa</taxon>
        <taxon>Ecdysozoa</taxon>
        <taxon>Arthropoda</taxon>
        <taxon>Hexapoda</taxon>
        <taxon>Insecta</taxon>
        <taxon>Pterygota</taxon>
        <taxon>Neoptera</taxon>
        <taxon>Endopterygota</taxon>
        <taxon>Coleoptera</taxon>
        <taxon>Polyphaga</taxon>
        <taxon>Scarabaeiformia</taxon>
        <taxon>Scarabaeidae</taxon>
        <taxon>Melolonthinae</taxon>
        <taxon>Holotrichia</taxon>
    </lineage>
</organism>
<protein>
    <submittedName>
        <fullName evidence="1">B-cell receptor cd22</fullName>
    </submittedName>
</protein>
<keyword evidence="2" id="KW-1185">Reference proteome</keyword>
<sequence>MEDLVGNPTRAHPSPETSYEAKEGDRGTGTGIAKLLISLTRADLKREFKCVVESDALDEPLVETITADVDVKPTGIQLSGVKSHVVQGSFVKLLCEVTGAKPAAEVKWFNGTHEVSETFINTINKEMVRNAIRPATQSPIPRIPLTSVQAGNNGVVKFYGWARGEIGIERTDPNFIYMHWGDAYATGGYEIEQLEKPATTFKISKFEKGALLKFCLFHLFHEVYMIESDRCRGQNLNKFMAANLLIAAQEIENIRTINLKFLVSGHSELECESMHSAIAREFKRVGKALGPADWETIAKSARRKGDKPYIVYQLKINQINDCKECVNQKCASEKWQKMCWLRFRSTQPFIMEFKQSLNEEFRLLNVNKTNRRNSQPASHLKPLYKDPNITISEEKSSGGNCFTARDNGHRESRYYSTELRLPLESDETRRRRMGERWEEFDGVPPKFEGGTVDQLDLRINDVSREDHGNYTCICRNSVGSEESINHIFLNVQYPPTVELIIMEKMPIKAVDRKTITVACNIKEGNPQAISKVGWYLGGELLKELPECNYTSFDANGDGEGNGGPLCSIDSHILSLENVSESFAGNYTCMIKNLAGWGPMSPPQELIVYYPPSSARLKATSTNVIKKSSVTLLCSVDNPGKPDNVTYVWHRGTQLVSDITTYNWTINPVMYETKNKYTCYARNEGGDGDPASIFINVTAPPKFIDRLQPYNGILYTRDNISFTCRIECSPICNISWLKNGLQIPKNDPQYSFKETTYPPDPKKNDFESIESTLIFNMDQWPGKQLDKTAQNTVYTCQSSSNGIGSPASSDALVAVDYPPENLTVSKKIIDVQENSRPEIINCTGRGHPTLTYVWKNERNVNVSTNHILSLKPVNRADAGTYSCVASNKHGNTSAEVYLNVQ</sequence>
<gene>
    <name evidence="1" type="ORF">MML48_1g05189</name>
</gene>
<evidence type="ECO:0000313" key="2">
    <source>
        <dbReference type="Proteomes" id="UP001056778"/>
    </source>
</evidence>
<name>A0ACB9TXC1_HOLOL</name>